<dbReference type="InterPro" id="IPR036388">
    <property type="entry name" value="WH-like_DNA-bd_sf"/>
</dbReference>
<dbReference type="Proteomes" id="UP000501534">
    <property type="component" value="Chromosome"/>
</dbReference>
<dbReference type="Pfam" id="PF13545">
    <property type="entry name" value="HTH_Crp_2"/>
    <property type="match status" value="1"/>
</dbReference>
<feature type="domain" description="Cyclic nucleotide-binding" evidence="4">
    <location>
        <begin position="13"/>
        <end position="128"/>
    </location>
</feature>
<feature type="domain" description="HTH crp-type" evidence="5">
    <location>
        <begin position="142"/>
        <end position="211"/>
    </location>
</feature>
<evidence type="ECO:0000313" key="7">
    <source>
        <dbReference type="Proteomes" id="UP000501534"/>
    </source>
</evidence>
<dbReference type="GO" id="GO:0003700">
    <property type="term" value="F:DNA-binding transcription factor activity"/>
    <property type="evidence" value="ECO:0007669"/>
    <property type="project" value="TreeGrafter"/>
</dbReference>
<dbReference type="CDD" id="cd00092">
    <property type="entry name" value="HTH_CRP"/>
    <property type="match status" value="1"/>
</dbReference>
<dbReference type="Gene3D" id="1.10.10.10">
    <property type="entry name" value="Winged helix-like DNA-binding domain superfamily/Winged helix DNA-binding domain"/>
    <property type="match status" value="1"/>
</dbReference>
<dbReference type="InterPro" id="IPR036390">
    <property type="entry name" value="WH_DNA-bd_sf"/>
</dbReference>
<evidence type="ECO:0000313" key="6">
    <source>
        <dbReference type="EMBL" id="QJR09078.1"/>
    </source>
</evidence>
<dbReference type="KEGG" id="uru:DSM104443_00114"/>
<dbReference type="InterPro" id="IPR018490">
    <property type="entry name" value="cNMP-bd_dom_sf"/>
</dbReference>
<dbReference type="SMART" id="SM00100">
    <property type="entry name" value="cNMP"/>
    <property type="match status" value="1"/>
</dbReference>
<dbReference type="PANTHER" id="PTHR24567:SF74">
    <property type="entry name" value="HTH-TYPE TRANSCRIPTIONAL REGULATOR ARCR"/>
    <property type="match status" value="1"/>
</dbReference>
<sequence length="215" mass="23970">MNDRVKADASLVLSPEELAEITRHAVARTFRPRTVLVSEGENTDALYIIVEGKARAYVGDASGREVVLSIMGPGEYFGEIAFDEGPRSASVITLETCKMLVVPRAEFAEFIKTNPAFAMSFIRKLIHQVRVLTENVRSLALMDAYGRVARLLLDSAVTNDGVQYIPERLTQAEIASRVGCSREMVSRIFKDLVQGNYISVETDRIVIHRKPPARW</sequence>
<evidence type="ECO:0000256" key="2">
    <source>
        <dbReference type="ARBA" id="ARBA00023125"/>
    </source>
</evidence>
<dbReference type="InterPro" id="IPR000595">
    <property type="entry name" value="cNMP-bd_dom"/>
</dbReference>
<organism evidence="6 7">
    <name type="scientific">Usitatibacter rugosus</name>
    <dbReference type="NCBI Taxonomy" id="2732067"/>
    <lineage>
        <taxon>Bacteria</taxon>
        <taxon>Pseudomonadati</taxon>
        <taxon>Pseudomonadota</taxon>
        <taxon>Betaproteobacteria</taxon>
        <taxon>Nitrosomonadales</taxon>
        <taxon>Usitatibacteraceae</taxon>
        <taxon>Usitatibacter</taxon>
    </lineage>
</organism>
<dbReference type="PROSITE" id="PS50042">
    <property type="entry name" value="CNMP_BINDING_3"/>
    <property type="match status" value="1"/>
</dbReference>
<accession>A0A6M4GQK8</accession>
<name>A0A6M4GQK8_9PROT</name>
<dbReference type="InterPro" id="IPR050397">
    <property type="entry name" value="Env_Response_Regulators"/>
</dbReference>
<keyword evidence="3" id="KW-0804">Transcription</keyword>
<dbReference type="InterPro" id="IPR014710">
    <property type="entry name" value="RmlC-like_jellyroll"/>
</dbReference>
<dbReference type="AlphaFoldDB" id="A0A6M4GQK8"/>
<protein>
    <submittedName>
        <fullName evidence="6">cAMP-activated global transcriptional regulator CRP</fullName>
    </submittedName>
</protein>
<dbReference type="GO" id="GO:0005829">
    <property type="term" value="C:cytosol"/>
    <property type="evidence" value="ECO:0007669"/>
    <property type="project" value="TreeGrafter"/>
</dbReference>
<dbReference type="PROSITE" id="PS51063">
    <property type="entry name" value="HTH_CRP_2"/>
    <property type="match status" value="1"/>
</dbReference>
<keyword evidence="2" id="KW-0238">DNA-binding</keyword>
<dbReference type="PANTHER" id="PTHR24567">
    <property type="entry name" value="CRP FAMILY TRANSCRIPTIONAL REGULATORY PROTEIN"/>
    <property type="match status" value="1"/>
</dbReference>
<dbReference type="Gene3D" id="2.60.120.10">
    <property type="entry name" value="Jelly Rolls"/>
    <property type="match status" value="1"/>
</dbReference>
<dbReference type="SMART" id="SM00419">
    <property type="entry name" value="HTH_CRP"/>
    <property type="match status" value="1"/>
</dbReference>
<reference evidence="6 7" key="1">
    <citation type="submission" date="2020-04" db="EMBL/GenBank/DDBJ databases">
        <title>Usitatibacter rugosus gen. nov., sp. nov. and Usitatibacter palustris sp. nov., novel members of Usitatibacteraceae fam. nov. within the order Nitrosomonadales isolated from soil.</title>
        <authorList>
            <person name="Huber K.J."/>
            <person name="Neumann-Schaal M."/>
            <person name="Geppert A."/>
            <person name="Luckner M."/>
            <person name="Wanner G."/>
            <person name="Overmann J."/>
        </authorList>
    </citation>
    <scope>NUCLEOTIDE SEQUENCE [LARGE SCALE GENOMIC DNA]</scope>
    <source>
        <strain evidence="6 7">0125_3</strain>
    </source>
</reference>
<dbReference type="EMBL" id="CP053069">
    <property type="protein sequence ID" value="QJR09078.1"/>
    <property type="molecule type" value="Genomic_DNA"/>
</dbReference>
<keyword evidence="1" id="KW-0805">Transcription regulation</keyword>
<gene>
    <name evidence="6" type="primary">crp_1</name>
    <name evidence="6" type="ORF">DSM104443_00114</name>
</gene>
<dbReference type="SUPFAM" id="SSF51206">
    <property type="entry name" value="cAMP-binding domain-like"/>
    <property type="match status" value="1"/>
</dbReference>
<dbReference type="SUPFAM" id="SSF46785">
    <property type="entry name" value="Winged helix' DNA-binding domain"/>
    <property type="match status" value="1"/>
</dbReference>
<evidence type="ECO:0000259" key="4">
    <source>
        <dbReference type="PROSITE" id="PS50042"/>
    </source>
</evidence>
<dbReference type="RefSeq" id="WP_171088778.1">
    <property type="nucleotide sequence ID" value="NZ_CP053069.1"/>
</dbReference>
<dbReference type="Pfam" id="PF00027">
    <property type="entry name" value="cNMP_binding"/>
    <property type="match status" value="1"/>
</dbReference>
<dbReference type="InterPro" id="IPR012318">
    <property type="entry name" value="HTH_CRP"/>
</dbReference>
<evidence type="ECO:0000259" key="5">
    <source>
        <dbReference type="PROSITE" id="PS51063"/>
    </source>
</evidence>
<dbReference type="CDD" id="cd00038">
    <property type="entry name" value="CAP_ED"/>
    <property type="match status" value="1"/>
</dbReference>
<proteinExistence type="predicted"/>
<evidence type="ECO:0000256" key="3">
    <source>
        <dbReference type="ARBA" id="ARBA00023163"/>
    </source>
</evidence>
<evidence type="ECO:0000256" key="1">
    <source>
        <dbReference type="ARBA" id="ARBA00023015"/>
    </source>
</evidence>
<keyword evidence="7" id="KW-1185">Reference proteome</keyword>
<dbReference type="GO" id="GO:0003677">
    <property type="term" value="F:DNA binding"/>
    <property type="evidence" value="ECO:0007669"/>
    <property type="project" value="UniProtKB-KW"/>
</dbReference>